<protein>
    <submittedName>
        <fullName evidence="9">Mitochondrial peripheral inner membrane protein</fullName>
    </submittedName>
</protein>
<dbReference type="Pfam" id="PF00175">
    <property type="entry name" value="NAD_binding_1"/>
    <property type="match status" value="1"/>
</dbReference>
<comment type="subcellular location">
    <subcellularLocation>
        <location evidence="2">Membrane</location>
    </subcellularLocation>
</comment>
<name>A0ABR3G9H3_9PEZI</name>
<gene>
    <name evidence="9" type="primary">CYC2</name>
    <name evidence="9" type="ORF">Q9L58_008580</name>
</gene>
<dbReference type="CDD" id="cd06183">
    <property type="entry name" value="cyt_b5_reduct_like"/>
    <property type="match status" value="1"/>
</dbReference>
<dbReference type="Gene3D" id="3.40.50.80">
    <property type="entry name" value="Nucleotide-binding domain of ferredoxin-NADP reductase (FNR) module"/>
    <property type="match status" value="1"/>
</dbReference>
<keyword evidence="10" id="KW-1185">Reference proteome</keyword>
<dbReference type="InterPro" id="IPR001834">
    <property type="entry name" value="CBR-like"/>
</dbReference>
<dbReference type="PANTHER" id="PTHR19370:SF189">
    <property type="entry name" value="CYTOCHROME C MITOCHONDRIAL IMPORT FACTOR CYC2"/>
    <property type="match status" value="1"/>
</dbReference>
<comment type="caution">
    <text evidence="9">The sequence shown here is derived from an EMBL/GenBank/DDBJ whole genome shotgun (WGS) entry which is preliminary data.</text>
</comment>
<dbReference type="PANTHER" id="PTHR19370">
    <property type="entry name" value="NADH-CYTOCHROME B5 REDUCTASE"/>
    <property type="match status" value="1"/>
</dbReference>
<dbReference type="InterPro" id="IPR001433">
    <property type="entry name" value="OxRdtase_FAD/NAD-bd"/>
</dbReference>
<sequence length="338" mass="36382">MPLFPRNIVCHCRLPRTLRFFSPAASPPPPPLPPLPLKFSRRRLKVASAVTLSSILAGLYYSYTTNNSSSTSLNTTTFTPYTLTSKTPITSGPTQTTIFTLSPPSRSPTPPLPKLPLSAGILSIQIKQPQLQIARSYTPLPPCQNAELRFLIKREPGGEMSRYLYSLKEGDVVEIRGPGVEYVYPAQGNNKIVFIAGGTGIAPALQMAESLLLLQEGEGSGREAEILWAVRHKEEAFGAMKKEIDSLTKRVEAAGSGRKLVVRRFVDSEGGIGIRDVEAAIVTKGKKASVLVSGPEGFIAWIAGPKDLSGGGEEQGVLGGLLKSVARKKGCNIEVFKL</sequence>
<dbReference type="PRINTS" id="PR00406">
    <property type="entry name" value="CYTB5RDTASE"/>
</dbReference>
<dbReference type="InterPro" id="IPR017927">
    <property type="entry name" value="FAD-bd_FR_type"/>
</dbReference>
<evidence type="ECO:0000256" key="3">
    <source>
        <dbReference type="ARBA" id="ARBA00006105"/>
    </source>
</evidence>
<dbReference type="InterPro" id="IPR008333">
    <property type="entry name" value="Cbr1-like_FAD-bd_dom"/>
</dbReference>
<keyword evidence="7" id="KW-0472">Membrane</keyword>
<evidence type="ECO:0000256" key="6">
    <source>
        <dbReference type="ARBA" id="ARBA00023002"/>
    </source>
</evidence>
<reference evidence="9 10" key="1">
    <citation type="submission" date="2024-02" db="EMBL/GenBank/DDBJ databases">
        <title>Discinaceae phylogenomics.</title>
        <authorList>
            <person name="Dirks A.C."/>
            <person name="James T.Y."/>
        </authorList>
    </citation>
    <scope>NUCLEOTIDE SEQUENCE [LARGE SCALE GENOMIC DNA]</scope>
    <source>
        <strain evidence="9 10">ACD0624</strain>
    </source>
</reference>
<dbReference type="Gene3D" id="2.40.30.10">
    <property type="entry name" value="Translation factors"/>
    <property type="match status" value="1"/>
</dbReference>
<keyword evidence="5" id="KW-0274">FAD</keyword>
<evidence type="ECO:0000256" key="2">
    <source>
        <dbReference type="ARBA" id="ARBA00004370"/>
    </source>
</evidence>
<comment type="cofactor">
    <cofactor evidence="1">
        <name>FAD</name>
        <dbReference type="ChEBI" id="CHEBI:57692"/>
    </cofactor>
</comment>
<evidence type="ECO:0000259" key="8">
    <source>
        <dbReference type="PROSITE" id="PS51384"/>
    </source>
</evidence>
<evidence type="ECO:0000256" key="1">
    <source>
        <dbReference type="ARBA" id="ARBA00001974"/>
    </source>
</evidence>
<dbReference type="InterPro" id="IPR017938">
    <property type="entry name" value="Riboflavin_synthase-like_b-brl"/>
</dbReference>
<evidence type="ECO:0000256" key="4">
    <source>
        <dbReference type="ARBA" id="ARBA00022630"/>
    </source>
</evidence>
<feature type="domain" description="FAD-binding FR-type" evidence="8">
    <location>
        <begin position="76"/>
        <end position="185"/>
    </location>
</feature>
<dbReference type="EMBL" id="JBBBZM010000164">
    <property type="protein sequence ID" value="KAL0632523.1"/>
    <property type="molecule type" value="Genomic_DNA"/>
</dbReference>
<evidence type="ECO:0000313" key="10">
    <source>
        <dbReference type="Proteomes" id="UP001447188"/>
    </source>
</evidence>
<proteinExistence type="inferred from homology"/>
<dbReference type="SUPFAM" id="SSF52343">
    <property type="entry name" value="Ferredoxin reductase-like, C-terminal NADP-linked domain"/>
    <property type="match status" value="1"/>
</dbReference>
<dbReference type="InterPro" id="IPR039261">
    <property type="entry name" value="FNR_nucleotide-bd"/>
</dbReference>
<dbReference type="SUPFAM" id="SSF63380">
    <property type="entry name" value="Riboflavin synthase domain-like"/>
    <property type="match status" value="1"/>
</dbReference>
<comment type="similarity">
    <text evidence="3">Belongs to the flavoprotein pyridine nucleotide cytochrome reductase family.</text>
</comment>
<keyword evidence="6" id="KW-0560">Oxidoreductase</keyword>
<evidence type="ECO:0000313" key="9">
    <source>
        <dbReference type="EMBL" id="KAL0632523.1"/>
    </source>
</evidence>
<evidence type="ECO:0000256" key="5">
    <source>
        <dbReference type="ARBA" id="ARBA00022827"/>
    </source>
</evidence>
<dbReference type="Pfam" id="PF00970">
    <property type="entry name" value="FAD_binding_6"/>
    <property type="match status" value="1"/>
</dbReference>
<evidence type="ECO:0000256" key="7">
    <source>
        <dbReference type="ARBA" id="ARBA00023136"/>
    </source>
</evidence>
<organism evidence="9 10">
    <name type="scientific">Discina gigas</name>
    <dbReference type="NCBI Taxonomy" id="1032678"/>
    <lineage>
        <taxon>Eukaryota</taxon>
        <taxon>Fungi</taxon>
        <taxon>Dikarya</taxon>
        <taxon>Ascomycota</taxon>
        <taxon>Pezizomycotina</taxon>
        <taxon>Pezizomycetes</taxon>
        <taxon>Pezizales</taxon>
        <taxon>Discinaceae</taxon>
        <taxon>Discina</taxon>
    </lineage>
</organism>
<accession>A0ABR3G9H3</accession>
<keyword evidence="4" id="KW-0285">Flavoprotein</keyword>
<dbReference type="PROSITE" id="PS51384">
    <property type="entry name" value="FAD_FR"/>
    <property type="match status" value="1"/>
</dbReference>
<dbReference type="Proteomes" id="UP001447188">
    <property type="component" value="Unassembled WGS sequence"/>
</dbReference>